<evidence type="ECO:0000259" key="2">
    <source>
        <dbReference type="SMART" id="SM01204"/>
    </source>
</evidence>
<dbReference type="Proteomes" id="UP000001401">
    <property type="component" value="Chromosome"/>
</dbReference>
<dbReference type="OrthoDB" id="378730at2"/>
<evidence type="ECO:0000313" key="4">
    <source>
        <dbReference type="Proteomes" id="UP000001401"/>
    </source>
</evidence>
<evidence type="ECO:0000259" key="1">
    <source>
        <dbReference type="SMART" id="SM00897"/>
    </source>
</evidence>
<dbReference type="InterPro" id="IPR019494">
    <property type="entry name" value="FIST_C"/>
</dbReference>
<name>E6U112_EVAC2</name>
<dbReference type="eggNOG" id="COG3287">
    <property type="taxonomic scope" value="Bacteria"/>
</dbReference>
<dbReference type="KEGG" id="bco:Bcell_2062"/>
<dbReference type="Pfam" id="PF10442">
    <property type="entry name" value="FIST_C"/>
    <property type="match status" value="1"/>
</dbReference>
<proteinExistence type="predicted"/>
<protein>
    <submittedName>
        <fullName evidence="3">FIST C domain</fullName>
    </submittedName>
</protein>
<sequence>MSSFTYVGVSTADSWEVAGREATIEAMSYITNANKPKMLKIMYTEDAEPDDYKAIYKGLRSVSNDVIVIGGRVKYLYTSKGVLHKGVVVVALNWDGELIEPILFHRDYDLNKIDEQFNQSIKSYQHDYEVTIYTLWSGFNYMMNVGEQWYNTFGPSINIFGGGCVEIAIEDQVYFDYGVAVAFLSKKRFEYVLGHGCQPEGRPLMITRADKHNIYEIDGMSATEVYDQLCDDVTAKLGKKRDEGVEWSFSFGYPTVNGEYVLQEPVAINRENDSIQMFLEIPDNSVVRILVARSDTIFNKSVQLVDEYMNKFDNTPNFNLVINCVSRMDALDYQFREKELALFKEHLGDNHFVGFSSIGELGIPKGMPIYSHQKTLIIFGVS</sequence>
<organism evidence="3 4">
    <name type="scientific">Evansella cellulosilytica (strain ATCC 21833 / DSM 2522 / FERM P-1141 / JCM 9156 / N-4)</name>
    <name type="common">Bacillus cellulosilyticus</name>
    <dbReference type="NCBI Taxonomy" id="649639"/>
    <lineage>
        <taxon>Bacteria</taxon>
        <taxon>Bacillati</taxon>
        <taxon>Bacillota</taxon>
        <taxon>Bacilli</taxon>
        <taxon>Bacillales</taxon>
        <taxon>Bacillaceae</taxon>
        <taxon>Evansella</taxon>
    </lineage>
</organism>
<dbReference type="PANTHER" id="PTHR40252:SF2">
    <property type="entry name" value="BLR0328 PROTEIN"/>
    <property type="match status" value="1"/>
</dbReference>
<dbReference type="RefSeq" id="WP_013488660.1">
    <property type="nucleotide sequence ID" value="NC_014829.1"/>
</dbReference>
<dbReference type="Pfam" id="PF08495">
    <property type="entry name" value="FIST"/>
    <property type="match status" value="1"/>
</dbReference>
<dbReference type="AlphaFoldDB" id="E6U112"/>
<reference evidence="3" key="1">
    <citation type="submission" date="2010-12" db="EMBL/GenBank/DDBJ databases">
        <title>Complete sequence of Bacillus cellulosilyticus DSM 2522.</title>
        <authorList>
            <consortium name="US DOE Joint Genome Institute"/>
            <person name="Lucas S."/>
            <person name="Copeland A."/>
            <person name="Lapidus A."/>
            <person name="Cheng J.-F."/>
            <person name="Bruce D."/>
            <person name="Goodwin L."/>
            <person name="Pitluck S."/>
            <person name="Chertkov O."/>
            <person name="Detter J.C."/>
            <person name="Han C."/>
            <person name="Tapia R."/>
            <person name="Land M."/>
            <person name="Hauser L."/>
            <person name="Jeffries C."/>
            <person name="Kyrpides N."/>
            <person name="Ivanova N."/>
            <person name="Mikhailova N."/>
            <person name="Brumm P."/>
            <person name="Mead D."/>
            <person name="Woyke T."/>
        </authorList>
    </citation>
    <scope>NUCLEOTIDE SEQUENCE [LARGE SCALE GENOMIC DNA]</scope>
    <source>
        <strain evidence="3">DSM 2522</strain>
    </source>
</reference>
<accession>E6U112</accession>
<dbReference type="SMART" id="SM01204">
    <property type="entry name" value="FIST_C"/>
    <property type="match status" value="1"/>
</dbReference>
<feature type="domain" description="FIST C-domain" evidence="2">
    <location>
        <begin position="222"/>
        <end position="364"/>
    </location>
</feature>
<keyword evidence="4" id="KW-1185">Reference proteome</keyword>
<feature type="domain" description="FIST" evidence="1">
    <location>
        <begin position="35"/>
        <end position="221"/>
    </location>
</feature>
<dbReference type="PANTHER" id="PTHR40252">
    <property type="entry name" value="BLR0328 PROTEIN"/>
    <property type="match status" value="1"/>
</dbReference>
<dbReference type="STRING" id="649639.Bcell_2062"/>
<evidence type="ECO:0000313" key="3">
    <source>
        <dbReference type="EMBL" id="ADU30324.1"/>
    </source>
</evidence>
<dbReference type="HOGENOM" id="CLU_052774_2_0_9"/>
<dbReference type="InterPro" id="IPR013702">
    <property type="entry name" value="FIST_domain_N"/>
</dbReference>
<gene>
    <name evidence="3" type="ordered locus">Bcell_2062</name>
</gene>
<dbReference type="SMART" id="SM00897">
    <property type="entry name" value="FIST"/>
    <property type="match status" value="1"/>
</dbReference>
<dbReference type="EMBL" id="CP002394">
    <property type="protein sequence ID" value="ADU30324.1"/>
    <property type="molecule type" value="Genomic_DNA"/>
</dbReference>